<name>A0ABX1V8X9_9PLAN</name>
<dbReference type="RefSeq" id="WP_171183679.1">
    <property type="nucleotide sequence ID" value="NZ_WTPX01000011.1"/>
</dbReference>
<gene>
    <name evidence="1" type="ORF">LzC2_06410</name>
</gene>
<keyword evidence="2" id="KW-1185">Reference proteome</keyword>
<sequence>MKAFAVAVVVLLVLALLGWFTLSADNDQAGININRDVISEDVGNAAGAVKDGAEKVKSEAERVDVDVDVDRE</sequence>
<evidence type="ECO:0000313" key="1">
    <source>
        <dbReference type="EMBL" id="NNJ24583.1"/>
    </source>
</evidence>
<reference evidence="1 2" key="1">
    <citation type="journal article" date="2020" name="Syst. Appl. Microbiol.">
        <title>Alienimonas chondri sp. nov., a novel planctomycete isolated from the biofilm of the red alga Chondrus crispus.</title>
        <authorList>
            <person name="Vitorino I."/>
            <person name="Albuquerque L."/>
            <person name="Wiegand S."/>
            <person name="Kallscheuer N."/>
            <person name="da Costa M.S."/>
            <person name="Lobo-da-Cunha A."/>
            <person name="Jogler C."/>
            <person name="Lage O.M."/>
        </authorList>
    </citation>
    <scope>NUCLEOTIDE SEQUENCE [LARGE SCALE GENOMIC DNA]</scope>
    <source>
        <strain evidence="1 2">LzC2</strain>
    </source>
</reference>
<dbReference type="Proteomes" id="UP000609651">
    <property type="component" value="Unassembled WGS sequence"/>
</dbReference>
<organism evidence="1 2">
    <name type="scientific">Alienimonas chondri</name>
    <dbReference type="NCBI Taxonomy" id="2681879"/>
    <lineage>
        <taxon>Bacteria</taxon>
        <taxon>Pseudomonadati</taxon>
        <taxon>Planctomycetota</taxon>
        <taxon>Planctomycetia</taxon>
        <taxon>Planctomycetales</taxon>
        <taxon>Planctomycetaceae</taxon>
        <taxon>Alienimonas</taxon>
    </lineage>
</organism>
<accession>A0ABX1V8X9</accession>
<protein>
    <submittedName>
        <fullName evidence="1">Uncharacterized protein</fullName>
    </submittedName>
</protein>
<evidence type="ECO:0000313" key="2">
    <source>
        <dbReference type="Proteomes" id="UP000609651"/>
    </source>
</evidence>
<comment type="caution">
    <text evidence="1">The sequence shown here is derived from an EMBL/GenBank/DDBJ whole genome shotgun (WGS) entry which is preliminary data.</text>
</comment>
<proteinExistence type="predicted"/>
<dbReference type="EMBL" id="WTPX01000011">
    <property type="protein sequence ID" value="NNJ24583.1"/>
    <property type="molecule type" value="Genomic_DNA"/>
</dbReference>